<evidence type="ECO:0000313" key="3">
    <source>
        <dbReference type="Proteomes" id="UP001178888"/>
    </source>
</evidence>
<dbReference type="Proteomes" id="UP001178888">
    <property type="component" value="Unassembled WGS sequence"/>
</dbReference>
<gene>
    <name evidence="2" type="ORF">RCG21_18870</name>
</gene>
<comment type="caution">
    <text evidence="2">The sequence shown here is derived from an EMBL/GenBank/DDBJ whole genome shotgun (WGS) entry which is preliminary data.</text>
</comment>
<feature type="chain" id="PRO_5041646064" evidence="1">
    <location>
        <begin position="26"/>
        <end position="290"/>
    </location>
</feature>
<name>A0AA90TDF9_9BACI</name>
<protein>
    <submittedName>
        <fullName evidence="2">Processed acidic surface protein</fullName>
    </submittedName>
</protein>
<dbReference type="AlphaFoldDB" id="A0AA90TDF9"/>
<accession>A0AA90TDF9</accession>
<organism evidence="2 3">
    <name type="scientific">Bacillus salipaludis</name>
    <dbReference type="NCBI Taxonomy" id="2547811"/>
    <lineage>
        <taxon>Bacteria</taxon>
        <taxon>Bacillati</taxon>
        <taxon>Bacillota</taxon>
        <taxon>Bacilli</taxon>
        <taxon>Bacillales</taxon>
        <taxon>Bacillaceae</taxon>
        <taxon>Bacillus</taxon>
    </lineage>
</organism>
<dbReference type="InterPro" id="IPR030832">
    <property type="entry name" value="Acidic_LPXTA"/>
</dbReference>
<proteinExistence type="predicted"/>
<keyword evidence="3" id="KW-1185">Reference proteome</keyword>
<dbReference type="RefSeq" id="WP_308913599.1">
    <property type="nucleotide sequence ID" value="NZ_JAVGVR010000001.1"/>
</dbReference>
<feature type="signal peptide" evidence="1">
    <location>
        <begin position="1"/>
        <end position="25"/>
    </location>
</feature>
<evidence type="ECO:0000256" key="1">
    <source>
        <dbReference type="SAM" id="SignalP"/>
    </source>
</evidence>
<sequence>MFYKKTFLTCLLSILLLSYAPFASATPPENELNQYLTEIGWTKQELLDYLDYYEIPLEDFNSVEELKSVLGTPINAKNLQDLLTKYKMKQSELNALLDHFGDSLNDYKFIEDLDASVGFYTNHDKYMAGIEDELQKIGITEQEVENFFTYLSQVEENNKDSLDQMESLDYRLEQFMNATDPSAELTEEQLTELTDILTTAFDLYGIQVKLKNNNKDISLKNLLKMAEPPGNLYTGIYTKTGAPLIDFTLPAGFFEGLMAGYEEMLHLGELSDEFVDFLHQDKYNNSRQYK</sequence>
<reference evidence="2" key="1">
    <citation type="submission" date="2023-08" db="EMBL/GenBank/DDBJ databases">
        <title>Nitrogen cycling bacteria in agricultural field soils.</title>
        <authorList>
            <person name="Jang J."/>
        </authorList>
    </citation>
    <scope>NUCLEOTIDE SEQUENCE</scope>
    <source>
        <strain evidence="2">PS3-36</strain>
    </source>
</reference>
<dbReference type="EMBL" id="JAVGVR010000001">
    <property type="protein sequence ID" value="MDQ6598392.1"/>
    <property type="molecule type" value="Genomic_DNA"/>
</dbReference>
<keyword evidence="1" id="KW-0732">Signal</keyword>
<dbReference type="NCBIfam" id="TIGR04383">
    <property type="entry name" value="acidic_w_LPXTA"/>
    <property type="match status" value="1"/>
</dbReference>
<evidence type="ECO:0000313" key="2">
    <source>
        <dbReference type="EMBL" id="MDQ6598392.1"/>
    </source>
</evidence>